<evidence type="ECO:0000256" key="1">
    <source>
        <dbReference type="ARBA" id="ARBA00009477"/>
    </source>
</evidence>
<evidence type="ECO:0000256" key="2">
    <source>
        <dbReference type="SAM" id="Coils"/>
    </source>
</evidence>
<organism evidence="4 5">
    <name type="scientific">Puniceibacterium antarcticum</name>
    <dbReference type="NCBI Taxonomy" id="1206336"/>
    <lineage>
        <taxon>Bacteria</taxon>
        <taxon>Pseudomonadati</taxon>
        <taxon>Pseudomonadota</taxon>
        <taxon>Alphaproteobacteria</taxon>
        <taxon>Rhodobacterales</taxon>
        <taxon>Paracoccaceae</taxon>
        <taxon>Puniceibacterium</taxon>
    </lineage>
</organism>
<dbReference type="EMBL" id="AWWI01000182">
    <property type="protein sequence ID" value="PIL13689.1"/>
    <property type="molecule type" value="Genomic_DNA"/>
</dbReference>
<dbReference type="Gene3D" id="1.10.287.470">
    <property type="entry name" value="Helix hairpin bin"/>
    <property type="match status" value="2"/>
</dbReference>
<dbReference type="PANTHER" id="PTHR30469:SF29">
    <property type="entry name" value="BLR2860 PROTEIN"/>
    <property type="match status" value="1"/>
</dbReference>
<accession>A0A2G8QWN4</accession>
<feature type="domain" description="CusB-like beta-barrel" evidence="3">
    <location>
        <begin position="283"/>
        <end position="351"/>
    </location>
</feature>
<dbReference type="Gene3D" id="2.40.30.170">
    <property type="match status" value="1"/>
</dbReference>
<feature type="coiled-coil region" evidence="2">
    <location>
        <begin position="127"/>
        <end position="175"/>
    </location>
</feature>
<sequence>MRLLPILTALTVAIVLYALVIERDRLMQFAQAMSPGDTAEPVAAPEAESAPAPGTAAGVVAVMAMHSIAQEVDSAVVLRGETQALRAVDVLAESSGKVISDPLRKGSSVEAGQVLCKLDPGTSLANLAEAQGMLSEARARIPETEARVPEASARVEEARALLQEAQINENAATKLSQGGFASDTRVAGAQASKRSAEAAVSSAEAGLKAAQSGMQGVDAAIQSAEAAVARAQTEIDRLTIHAPFSGLLETDTAELGSLMQSQGGSGLCATIIQLDPIKLVGFVPELSVARVKVGAPAGARLTEGGDVAGQVTFLSRSADPVTRTFRVEITVPNPDRALRAGQTAEIMISAAGALAHLVPQSALTLNDDGALGVRGVDGDSRAQFLPVEVLRDTPQGMLLTGLPDQVDIITVGQEYVIDDVPVAPSFEDVIQ</sequence>
<dbReference type="PANTHER" id="PTHR30469">
    <property type="entry name" value="MULTIDRUG RESISTANCE PROTEIN MDTA"/>
    <property type="match status" value="1"/>
</dbReference>
<protein>
    <recommendedName>
        <fullName evidence="3">CusB-like beta-barrel domain-containing protein</fullName>
    </recommendedName>
</protein>
<reference evidence="4 5" key="1">
    <citation type="submission" date="2013-09" db="EMBL/GenBank/DDBJ databases">
        <title>Genome sequencing of Phaeobacter antarcticus sp. nov. SM1211.</title>
        <authorList>
            <person name="Zhang X.-Y."/>
            <person name="Liu C."/>
            <person name="Chen X.-L."/>
            <person name="Xie B.-B."/>
            <person name="Qin Q.-L."/>
            <person name="Rong J.-C."/>
            <person name="Zhang Y.-Z."/>
        </authorList>
    </citation>
    <scope>NUCLEOTIDE SEQUENCE [LARGE SCALE GENOMIC DNA]</scope>
    <source>
        <strain evidence="4 5">SM1211</strain>
    </source>
</reference>
<keyword evidence="5" id="KW-1185">Reference proteome</keyword>
<dbReference type="GO" id="GO:1990281">
    <property type="term" value="C:efflux pump complex"/>
    <property type="evidence" value="ECO:0007669"/>
    <property type="project" value="TreeGrafter"/>
</dbReference>
<dbReference type="Gene3D" id="2.40.50.100">
    <property type="match status" value="2"/>
</dbReference>
<dbReference type="GO" id="GO:0015562">
    <property type="term" value="F:efflux transmembrane transporter activity"/>
    <property type="evidence" value="ECO:0007669"/>
    <property type="project" value="TreeGrafter"/>
</dbReference>
<dbReference type="OrthoDB" id="9806939at2"/>
<feature type="coiled-coil region" evidence="2">
    <location>
        <begin position="214"/>
        <end position="241"/>
    </location>
</feature>
<comment type="similarity">
    <text evidence="1">Belongs to the membrane fusion protein (MFP) (TC 8.A.1) family.</text>
</comment>
<evidence type="ECO:0000259" key="3">
    <source>
        <dbReference type="Pfam" id="PF25954"/>
    </source>
</evidence>
<dbReference type="Proteomes" id="UP000231259">
    <property type="component" value="Unassembled WGS sequence"/>
</dbReference>
<comment type="caution">
    <text evidence="4">The sequence shown here is derived from an EMBL/GenBank/DDBJ whole genome shotgun (WGS) entry which is preliminary data.</text>
</comment>
<evidence type="ECO:0000313" key="5">
    <source>
        <dbReference type="Proteomes" id="UP000231259"/>
    </source>
</evidence>
<dbReference type="SUPFAM" id="SSF111369">
    <property type="entry name" value="HlyD-like secretion proteins"/>
    <property type="match status" value="2"/>
</dbReference>
<name>A0A2G8QWN4_9RHOB</name>
<dbReference type="RefSeq" id="WP_099913722.1">
    <property type="nucleotide sequence ID" value="NZ_AWWI01000182.1"/>
</dbReference>
<dbReference type="Pfam" id="PF25954">
    <property type="entry name" value="Beta-barrel_RND_2"/>
    <property type="match status" value="1"/>
</dbReference>
<keyword evidence="2" id="KW-0175">Coiled coil</keyword>
<gene>
    <name evidence="4" type="ORF">P775_27385</name>
</gene>
<dbReference type="AlphaFoldDB" id="A0A2G8QWN4"/>
<dbReference type="InterPro" id="IPR058792">
    <property type="entry name" value="Beta-barrel_RND_2"/>
</dbReference>
<proteinExistence type="inferred from homology"/>
<dbReference type="NCBIfam" id="TIGR01730">
    <property type="entry name" value="RND_mfp"/>
    <property type="match status" value="1"/>
</dbReference>
<dbReference type="InterPro" id="IPR006143">
    <property type="entry name" value="RND_pump_MFP"/>
</dbReference>
<evidence type="ECO:0000313" key="4">
    <source>
        <dbReference type="EMBL" id="PIL13689.1"/>
    </source>
</evidence>